<dbReference type="PANTHER" id="PTHR11795">
    <property type="entry name" value="BRANCHED-CHAIN AMINO ACID TRANSPORT SYSTEM PERMEASE PROTEIN LIVH"/>
    <property type="match status" value="1"/>
</dbReference>
<comment type="similarity">
    <text evidence="8">Belongs to the binding-protein-dependent transport system permease family. LivHM subfamily.</text>
</comment>
<evidence type="ECO:0000313" key="10">
    <source>
        <dbReference type="EMBL" id="OGY42092.1"/>
    </source>
</evidence>
<dbReference type="EMBL" id="MHIA01000018">
    <property type="protein sequence ID" value="OGY42092.1"/>
    <property type="molecule type" value="Genomic_DNA"/>
</dbReference>
<name>A0A1G1XQ32_9BACT</name>
<sequence length="293" mass="31366">MSIFLQLLINGIIAGSIYALVAAGFSMIYATNRFIHFAHGTMVTASAYFLYWLFVMLGVNFYLASLLTIIFAGFLGWLTYVGFYKQLKKKKASNAVLLIASVGLLILMENLMLLIFGADVKSLNLLEINKGYEIGGAIITGLQIVIVVSALILLAGLFLFVRYSKLGKTMRAVADNPSLANILGINSDKIAQISFALGSAIAGFAAILIALEQNIEPVMGLNLIIKGFTGAIIGGATSLPGSILGSYLLGLAENFGIWYLPSGYKDAIAFVLLFIFLLIKPSGILGICKGVKE</sequence>
<dbReference type="InterPro" id="IPR001851">
    <property type="entry name" value="ABC_transp_permease"/>
</dbReference>
<feature type="transmembrane region" description="Helical" evidence="9">
    <location>
        <begin position="37"/>
        <end position="55"/>
    </location>
</feature>
<dbReference type="CDD" id="cd06582">
    <property type="entry name" value="TM_PBP1_LivH_like"/>
    <property type="match status" value="1"/>
</dbReference>
<feature type="transmembrane region" description="Helical" evidence="9">
    <location>
        <begin position="6"/>
        <end position="30"/>
    </location>
</feature>
<evidence type="ECO:0000256" key="7">
    <source>
        <dbReference type="ARBA" id="ARBA00023136"/>
    </source>
</evidence>
<comment type="subcellular location">
    <subcellularLocation>
        <location evidence="1">Cell membrane</location>
        <topology evidence="1">Multi-pass membrane protein</topology>
    </subcellularLocation>
</comment>
<dbReference type="GO" id="GO:0006865">
    <property type="term" value="P:amino acid transport"/>
    <property type="evidence" value="ECO:0007669"/>
    <property type="project" value="UniProtKB-KW"/>
</dbReference>
<evidence type="ECO:0000256" key="3">
    <source>
        <dbReference type="ARBA" id="ARBA00022475"/>
    </source>
</evidence>
<evidence type="ECO:0000313" key="11">
    <source>
        <dbReference type="Proteomes" id="UP000176260"/>
    </source>
</evidence>
<evidence type="ECO:0000256" key="9">
    <source>
        <dbReference type="SAM" id="Phobius"/>
    </source>
</evidence>
<dbReference type="Pfam" id="PF02653">
    <property type="entry name" value="BPD_transp_2"/>
    <property type="match status" value="1"/>
</dbReference>
<reference evidence="10 11" key="1">
    <citation type="journal article" date="2016" name="Nat. Commun.">
        <title>Thousands of microbial genomes shed light on interconnected biogeochemical processes in an aquifer system.</title>
        <authorList>
            <person name="Anantharaman K."/>
            <person name="Brown C.T."/>
            <person name="Hug L.A."/>
            <person name="Sharon I."/>
            <person name="Castelle C.J."/>
            <person name="Probst A.J."/>
            <person name="Thomas B.C."/>
            <person name="Singh A."/>
            <person name="Wilkins M.J."/>
            <person name="Karaoz U."/>
            <person name="Brodie E.L."/>
            <person name="Williams K.H."/>
            <person name="Hubbard S.S."/>
            <person name="Banfield J.F."/>
        </authorList>
    </citation>
    <scope>NUCLEOTIDE SEQUENCE [LARGE SCALE GENOMIC DNA]</scope>
</reference>
<keyword evidence="7 9" id="KW-0472">Membrane</keyword>
<evidence type="ECO:0000256" key="6">
    <source>
        <dbReference type="ARBA" id="ARBA00022989"/>
    </source>
</evidence>
<evidence type="ECO:0000256" key="8">
    <source>
        <dbReference type="ARBA" id="ARBA00037998"/>
    </source>
</evidence>
<keyword evidence="3" id="KW-1003">Cell membrane</keyword>
<keyword evidence="4 9" id="KW-0812">Transmembrane</keyword>
<dbReference type="Proteomes" id="UP000176260">
    <property type="component" value="Unassembled WGS sequence"/>
</dbReference>
<evidence type="ECO:0000256" key="5">
    <source>
        <dbReference type="ARBA" id="ARBA00022970"/>
    </source>
</evidence>
<keyword evidence="6 9" id="KW-1133">Transmembrane helix</keyword>
<protein>
    <recommendedName>
        <fullName evidence="12">Branched-chain amino acid ABC transporter permease</fullName>
    </recommendedName>
</protein>
<evidence type="ECO:0008006" key="12">
    <source>
        <dbReference type="Google" id="ProtNLM"/>
    </source>
</evidence>
<evidence type="ECO:0000256" key="1">
    <source>
        <dbReference type="ARBA" id="ARBA00004651"/>
    </source>
</evidence>
<feature type="transmembrane region" description="Helical" evidence="9">
    <location>
        <begin position="267"/>
        <end position="288"/>
    </location>
</feature>
<accession>A0A1G1XQ32</accession>
<evidence type="ECO:0000256" key="4">
    <source>
        <dbReference type="ARBA" id="ARBA00022692"/>
    </source>
</evidence>
<keyword evidence="2" id="KW-0813">Transport</keyword>
<dbReference type="GO" id="GO:0005886">
    <property type="term" value="C:plasma membrane"/>
    <property type="evidence" value="ECO:0007669"/>
    <property type="project" value="UniProtKB-SubCell"/>
</dbReference>
<feature type="transmembrane region" description="Helical" evidence="9">
    <location>
        <begin position="61"/>
        <end position="83"/>
    </location>
</feature>
<dbReference type="PANTHER" id="PTHR11795:SF445">
    <property type="entry name" value="AMINO ACID ABC TRANSPORTER PERMEASE PROTEIN"/>
    <property type="match status" value="1"/>
</dbReference>
<gene>
    <name evidence="10" type="ORF">A2Y67_04225</name>
</gene>
<dbReference type="GO" id="GO:0022857">
    <property type="term" value="F:transmembrane transporter activity"/>
    <property type="evidence" value="ECO:0007669"/>
    <property type="project" value="InterPro"/>
</dbReference>
<feature type="transmembrane region" description="Helical" evidence="9">
    <location>
        <begin position="95"/>
        <end position="118"/>
    </location>
</feature>
<dbReference type="AlphaFoldDB" id="A0A1G1XQ32"/>
<proteinExistence type="inferred from homology"/>
<organism evidence="10 11">
    <name type="scientific">Candidatus Buchananbacteria bacterium RBG_13_39_9</name>
    <dbReference type="NCBI Taxonomy" id="1797531"/>
    <lineage>
        <taxon>Bacteria</taxon>
        <taxon>Candidatus Buchananiibacteriota</taxon>
    </lineage>
</organism>
<keyword evidence="5" id="KW-0029">Amino-acid transport</keyword>
<feature type="transmembrane region" description="Helical" evidence="9">
    <location>
        <begin position="138"/>
        <end position="161"/>
    </location>
</feature>
<comment type="caution">
    <text evidence="10">The sequence shown here is derived from an EMBL/GenBank/DDBJ whole genome shotgun (WGS) entry which is preliminary data.</text>
</comment>
<dbReference type="InterPro" id="IPR052157">
    <property type="entry name" value="BCAA_transport_permease"/>
</dbReference>
<feature type="transmembrane region" description="Helical" evidence="9">
    <location>
        <begin position="193"/>
        <end position="211"/>
    </location>
</feature>
<evidence type="ECO:0000256" key="2">
    <source>
        <dbReference type="ARBA" id="ARBA00022448"/>
    </source>
</evidence>